<evidence type="ECO:0000313" key="1">
    <source>
        <dbReference type="EMBL" id="SDZ06141.1"/>
    </source>
</evidence>
<sequence length="378" mass="42883">MSLSNILRNASNLIGWSAPKKIVVIESDDWGAIRMSSKDALAEMAKKGVVPSSADEARYLSNDGLASEDDLAYLFEVLTSHKDVSGSHCKFTAVGLTANPDFEKIKADNFQNYHYELLPETLRRYPHHANSFALWKEGIRENIFVPQFHGREHLNVSNWMKALQAGEEDTRIAFEHGVYGITPRKPINHVSYQAAFDVFEPSDIASQKDVIQDGLVQFETLFGYKASFFVPTNGPFNNSLEKDLADNGIKYIGASKIQHEPVGYGKTRRVFHYIGQKNKYKQRYLTRNCFFEPSSDLQSDWVDSCLSEISIAFKWNKPAVISSHRVNYIGWLNPANRSHGLKELNRLLTSIKQQWPDVTFMTTEEMGNLVAGKQKQNH</sequence>
<proteinExistence type="predicted"/>
<evidence type="ECO:0000313" key="2">
    <source>
        <dbReference type="Proteomes" id="UP000199663"/>
    </source>
</evidence>
<dbReference type="InterPro" id="IPR011330">
    <property type="entry name" value="Glyco_hydro/deAcase_b/a-brl"/>
</dbReference>
<dbReference type="RefSeq" id="WP_019599439.1">
    <property type="nucleotide sequence ID" value="NZ_FNQC01000005.1"/>
</dbReference>
<evidence type="ECO:0008006" key="3">
    <source>
        <dbReference type="Google" id="ProtNLM"/>
    </source>
</evidence>
<organism evidence="1 2">
    <name type="scientific">Rhodonellum ikkaensis</name>
    <dbReference type="NCBI Taxonomy" id="336829"/>
    <lineage>
        <taxon>Bacteria</taxon>
        <taxon>Pseudomonadati</taxon>
        <taxon>Bacteroidota</taxon>
        <taxon>Cytophagia</taxon>
        <taxon>Cytophagales</taxon>
        <taxon>Cytophagaceae</taxon>
        <taxon>Rhodonellum</taxon>
    </lineage>
</organism>
<protein>
    <recommendedName>
        <fullName evidence="3">Polysaccharide (De)acetylase</fullName>
    </recommendedName>
</protein>
<dbReference type="Gene3D" id="3.20.20.370">
    <property type="entry name" value="Glycoside hydrolase/deacetylase"/>
    <property type="match status" value="1"/>
</dbReference>
<dbReference type="Proteomes" id="UP000199663">
    <property type="component" value="Unassembled WGS sequence"/>
</dbReference>
<dbReference type="SUPFAM" id="SSF88713">
    <property type="entry name" value="Glycoside hydrolase/deacetylase"/>
    <property type="match status" value="1"/>
</dbReference>
<accession>A0A1H3PYW9</accession>
<gene>
    <name evidence="1" type="ORF">SAMN05444412_105102</name>
</gene>
<name>A0A1H3PYW9_9BACT</name>
<dbReference type="EMBL" id="FNQC01000005">
    <property type="protein sequence ID" value="SDZ06141.1"/>
    <property type="molecule type" value="Genomic_DNA"/>
</dbReference>
<reference evidence="1 2" key="1">
    <citation type="submission" date="2016-10" db="EMBL/GenBank/DDBJ databases">
        <authorList>
            <person name="Varghese N."/>
            <person name="Submissions S."/>
        </authorList>
    </citation>
    <scope>NUCLEOTIDE SEQUENCE [LARGE SCALE GENOMIC DNA]</scope>
    <source>
        <strain evidence="1 2">DSM 17997</strain>
    </source>
</reference>
<comment type="caution">
    <text evidence="1">The sequence shown here is derived from an EMBL/GenBank/DDBJ whole genome shotgun (WGS) entry which is preliminary data.</text>
</comment>
<keyword evidence="2" id="KW-1185">Reference proteome</keyword>